<protein>
    <submittedName>
        <fullName evidence="2">Membrane protein YmcC</fullName>
    </submittedName>
</protein>
<accession>A0ABQ4A6R9</accession>
<proteinExistence type="predicted"/>
<dbReference type="RefSeq" id="WP_203843451.1">
    <property type="nucleotide sequence ID" value="NZ_BAAATV010000036.1"/>
</dbReference>
<keyword evidence="1" id="KW-0472">Membrane</keyword>
<evidence type="ECO:0000313" key="3">
    <source>
        <dbReference type="Proteomes" id="UP000603200"/>
    </source>
</evidence>
<dbReference type="EMBL" id="BOMN01000146">
    <property type="protein sequence ID" value="GIE26551.1"/>
    <property type="molecule type" value="Genomic_DNA"/>
</dbReference>
<keyword evidence="1" id="KW-1133">Transmembrane helix</keyword>
<organism evidence="2 3">
    <name type="scientific">Winogradskya humida</name>
    <dbReference type="NCBI Taxonomy" id="113566"/>
    <lineage>
        <taxon>Bacteria</taxon>
        <taxon>Bacillati</taxon>
        <taxon>Actinomycetota</taxon>
        <taxon>Actinomycetes</taxon>
        <taxon>Micromonosporales</taxon>
        <taxon>Micromonosporaceae</taxon>
        <taxon>Winogradskya</taxon>
    </lineage>
</organism>
<gene>
    <name evidence="2" type="primary">ymcC</name>
    <name evidence="2" type="ORF">Ahu01nite_096530</name>
</gene>
<feature type="transmembrane region" description="Helical" evidence="1">
    <location>
        <begin position="6"/>
        <end position="26"/>
    </location>
</feature>
<feature type="transmembrane region" description="Helical" evidence="1">
    <location>
        <begin position="33"/>
        <end position="54"/>
    </location>
</feature>
<feature type="transmembrane region" description="Helical" evidence="1">
    <location>
        <begin position="151"/>
        <end position="170"/>
    </location>
</feature>
<evidence type="ECO:0000256" key="1">
    <source>
        <dbReference type="SAM" id="Phobius"/>
    </source>
</evidence>
<feature type="transmembrane region" description="Helical" evidence="1">
    <location>
        <begin position="121"/>
        <end position="139"/>
    </location>
</feature>
<keyword evidence="1" id="KW-0812">Transmembrane</keyword>
<reference evidence="2 3" key="1">
    <citation type="submission" date="2021-01" db="EMBL/GenBank/DDBJ databases">
        <title>Whole genome shotgun sequence of Actinoplanes humidus NBRC 14915.</title>
        <authorList>
            <person name="Komaki H."/>
            <person name="Tamura T."/>
        </authorList>
    </citation>
    <scope>NUCLEOTIDE SEQUENCE [LARGE SCALE GENOMIC DNA]</scope>
    <source>
        <strain evidence="2 3">NBRC 14915</strain>
    </source>
</reference>
<dbReference type="Proteomes" id="UP000603200">
    <property type="component" value="Unassembled WGS sequence"/>
</dbReference>
<evidence type="ECO:0000313" key="2">
    <source>
        <dbReference type="EMBL" id="GIE26551.1"/>
    </source>
</evidence>
<feature type="transmembrane region" description="Helical" evidence="1">
    <location>
        <begin position="60"/>
        <end position="78"/>
    </location>
</feature>
<sequence>MIAVIIGCEVAFWVLLLAGLVARYPLRLRRAGAALLMAVPLADVVLLVVSVIDLRGGGEAGIAHGLAAVYLGVSIAFGHQMIHWADRHFAHRFAGGPAPVRPPRAGRSHAAHERRQWLRHLLAYLIAAAVLAVFTALVGDLDRTRPLWSVMAPWTVALVADFLISFSYTISPRRVRGEA</sequence>
<name>A0ABQ4A6R9_9ACTN</name>
<keyword evidence="3" id="KW-1185">Reference proteome</keyword>
<comment type="caution">
    <text evidence="2">The sequence shown here is derived from an EMBL/GenBank/DDBJ whole genome shotgun (WGS) entry which is preliminary data.</text>
</comment>